<sequence>MATAPFDTNPAAHLDFEEYLKIVSASCYIAGIDPTDSILLQSLFMMLLHPEVQKRAHELDKVVGPDYLPFLDDKKNSPSLLRSKSVYGNEADEFKPERFLDPNMPFPEPAFGFGRRHLGENSVFIFIACILHTYRIFPFEDENGEEEPPKAEDYDSGLVLRPKPFKCRIVPRSPSAVKIVEGLSY</sequence>
<evidence type="ECO:0000256" key="11">
    <source>
        <dbReference type="ARBA" id="ARBA00023136"/>
    </source>
</evidence>
<dbReference type="GO" id="GO:0020037">
    <property type="term" value="F:heme binding"/>
    <property type="evidence" value="ECO:0007669"/>
    <property type="project" value="InterPro"/>
</dbReference>
<accession>A0AAV5ATS1</accession>
<dbReference type="InterPro" id="IPR036396">
    <property type="entry name" value="Cyt_P450_sf"/>
</dbReference>
<keyword evidence="10" id="KW-0503">Monooxygenase</keyword>
<dbReference type="Proteomes" id="UP001050691">
    <property type="component" value="Unassembled WGS sequence"/>
</dbReference>
<keyword evidence="4" id="KW-0349">Heme</keyword>
<evidence type="ECO:0000256" key="5">
    <source>
        <dbReference type="ARBA" id="ARBA00022692"/>
    </source>
</evidence>
<evidence type="ECO:0000313" key="13">
    <source>
        <dbReference type="Proteomes" id="UP001050691"/>
    </source>
</evidence>
<organism evidence="12 13">
    <name type="scientific">Clathrus columnatus</name>
    <dbReference type="NCBI Taxonomy" id="1419009"/>
    <lineage>
        <taxon>Eukaryota</taxon>
        <taxon>Fungi</taxon>
        <taxon>Dikarya</taxon>
        <taxon>Basidiomycota</taxon>
        <taxon>Agaricomycotina</taxon>
        <taxon>Agaricomycetes</taxon>
        <taxon>Phallomycetidae</taxon>
        <taxon>Phallales</taxon>
        <taxon>Clathraceae</taxon>
        <taxon>Clathrus</taxon>
    </lineage>
</organism>
<reference evidence="12" key="1">
    <citation type="submission" date="2021-10" db="EMBL/GenBank/DDBJ databases">
        <title>De novo Genome Assembly of Clathrus columnatus (Basidiomycota, Fungi) Using Illumina and Nanopore Sequence Data.</title>
        <authorList>
            <person name="Ogiso-Tanaka E."/>
            <person name="Itagaki H."/>
            <person name="Hosoya T."/>
            <person name="Hosaka K."/>
        </authorList>
    </citation>
    <scope>NUCLEOTIDE SEQUENCE</scope>
    <source>
        <strain evidence="12">MO-923</strain>
    </source>
</reference>
<dbReference type="PANTHER" id="PTHR46300">
    <property type="entry name" value="P450, PUTATIVE (EUROFUNG)-RELATED-RELATED"/>
    <property type="match status" value="1"/>
</dbReference>
<evidence type="ECO:0000256" key="2">
    <source>
        <dbReference type="ARBA" id="ARBA00004370"/>
    </source>
</evidence>
<evidence type="ECO:0000256" key="4">
    <source>
        <dbReference type="ARBA" id="ARBA00022617"/>
    </source>
</evidence>
<evidence type="ECO:0008006" key="14">
    <source>
        <dbReference type="Google" id="ProtNLM"/>
    </source>
</evidence>
<evidence type="ECO:0000256" key="1">
    <source>
        <dbReference type="ARBA" id="ARBA00001971"/>
    </source>
</evidence>
<evidence type="ECO:0000256" key="7">
    <source>
        <dbReference type="ARBA" id="ARBA00022989"/>
    </source>
</evidence>
<keyword evidence="8" id="KW-0560">Oxidoreductase</keyword>
<evidence type="ECO:0000256" key="3">
    <source>
        <dbReference type="ARBA" id="ARBA00010617"/>
    </source>
</evidence>
<proteinExistence type="inferred from homology"/>
<comment type="cofactor">
    <cofactor evidence="1">
        <name>heme</name>
        <dbReference type="ChEBI" id="CHEBI:30413"/>
    </cofactor>
</comment>
<evidence type="ECO:0000256" key="8">
    <source>
        <dbReference type="ARBA" id="ARBA00023002"/>
    </source>
</evidence>
<name>A0AAV5ATS1_9AGAM</name>
<comment type="caution">
    <text evidence="12">The sequence shown here is derived from an EMBL/GenBank/DDBJ whole genome shotgun (WGS) entry which is preliminary data.</text>
</comment>
<dbReference type="AlphaFoldDB" id="A0AAV5ATS1"/>
<dbReference type="GO" id="GO:0005506">
    <property type="term" value="F:iron ion binding"/>
    <property type="evidence" value="ECO:0007669"/>
    <property type="project" value="InterPro"/>
</dbReference>
<keyword evidence="5" id="KW-0812">Transmembrane</keyword>
<gene>
    <name evidence="12" type="ORF">Clacol_010004</name>
</gene>
<comment type="similarity">
    <text evidence="3">Belongs to the cytochrome P450 family.</text>
</comment>
<dbReference type="EMBL" id="BPWL01000011">
    <property type="protein sequence ID" value="GJJ15726.1"/>
    <property type="molecule type" value="Genomic_DNA"/>
</dbReference>
<dbReference type="GO" id="GO:0016020">
    <property type="term" value="C:membrane"/>
    <property type="evidence" value="ECO:0007669"/>
    <property type="project" value="UniProtKB-SubCell"/>
</dbReference>
<evidence type="ECO:0000313" key="12">
    <source>
        <dbReference type="EMBL" id="GJJ15726.1"/>
    </source>
</evidence>
<keyword evidence="13" id="KW-1185">Reference proteome</keyword>
<dbReference type="Gene3D" id="1.10.630.10">
    <property type="entry name" value="Cytochrome P450"/>
    <property type="match status" value="2"/>
</dbReference>
<dbReference type="GO" id="GO:0004497">
    <property type="term" value="F:monooxygenase activity"/>
    <property type="evidence" value="ECO:0007669"/>
    <property type="project" value="UniProtKB-KW"/>
</dbReference>
<dbReference type="Pfam" id="PF00067">
    <property type="entry name" value="p450"/>
    <property type="match status" value="1"/>
</dbReference>
<evidence type="ECO:0000256" key="9">
    <source>
        <dbReference type="ARBA" id="ARBA00023004"/>
    </source>
</evidence>
<protein>
    <recommendedName>
        <fullName evidence="14">Cytochrome P450</fullName>
    </recommendedName>
</protein>
<keyword evidence="9" id="KW-0408">Iron</keyword>
<dbReference type="InterPro" id="IPR050364">
    <property type="entry name" value="Cytochrome_P450_fung"/>
</dbReference>
<dbReference type="PANTHER" id="PTHR46300:SF2">
    <property type="entry name" value="CYTOCHROME P450 MONOOXYGENASE ALNH-RELATED"/>
    <property type="match status" value="1"/>
</dbReference>
<dbReference type="GO" id="GO:0016705">
    <property type="term" value="F:oxidoreductase activity, acting on paired donors, with incorporation or reduction of molecular oxygen"/>
    <property type="evidence" value="ECO:0007669"/>
    <property type="project" value="InterPro"/>
</dbReference>
<keyword evidence="11" id="KW-0472">Membrane</keyword>
<comment type="subcellular location">
    <subcellularLocation>
        <location evidence="2">Membrane</location>
    </subcellularLocation>
</comment>
<keyword evidence="7" id="KW-1133">Transmembrane helix</keyword>
<dbReference type="InterPro" id="IPR001128">
    <property type="entry name" value="Cyt_P450"/>
</dbReference>
<evidence type="ECO:0000256" key="6">
    <source>
        <dbReference type="ARBA" id="ARBA00022723"/>
    </source>
</evidence>
<evidence type="ECO:0000256" key="10">
    <source>
        <dbReference type="ARBA" id="ARBA00023033"/>
    </source>
</evidence>
<dbReference type="SUPFAM" id="SSF48264">
    <property type="entry name" value="Cytochrome P450"/>
    <property type="match status" value="1"/>
</dbReference>
<keyword evidence="6" id="KW-0479">Metal-binding</keyword>